<sequence length="62" mass="7138">MTVQITNWASIDAALRHMAIVGLSIRQQSRKLGLSERAIYQRRSEIGLKRKDDCKRSRRAVV</sequence>
<reference evidence="1 2" key="1">
    <citation type="submission" date="2021-12" db="EMBL/GenBank/DDBJ databases">
        <title>Genome sequence of Acetobacter sicerae DmPark20a_162.</title>
        <authorList>
            <person name="Chaston J.M."/>
        </authorList>
    </citation>
    <scope>NUCLEOTIDE SEQUENCE [LARGE SCALE GENOMIC DNA]</scope>
    <source>
        <strain evidence="1 2">DmPark20a_162</strain>
    </source>
</reference>
<dbReference type="Proteomes" id="UP001521074">
    <property type="component" value="Unassembled WGS sequence"/>
</dbReference>
<gene>
    <name evidence="1" type="ORF">LWC05_05530</name>
</gene>
<comment type="caution">
    <text evidence="1">The sequence shown here is derived from an EMBL/GenBank/DDBJ whole genome shotgun (WGS) entry which is preliminary data.</text>
</comment>
<name>A0ABS8VXS7_9PROT</name>
<proteinExistence type="predicted"/>
<protein>
    <recommendedName>
        <fullName evidence="3">Transposase</fullName>
    </recommendedName>
</protein>
<organism evidence="1 2">
    <name type="scientific">Acetobacter sicerae</name>
    <dbReference type="NCBI Taxonomy" id="85325"/>
    <lineage>
        <taxon>Bacteria</taxon>
        <taxon>Pseudomonadati</taxon>
        <taxon>Pseudomonadota</taxon>
        <taxon>Alphaproteobacteria</taxon>
        <taxon>Acetobacterales</taxon>
        <taxon>Acetobacteraceae</taxon>
        <taxon>Acetobacter</taxon>
    </lineage>
</organism>
<accession>A0ABS8VXS7</accession>
<evidence type="ECO:0000313" key="2">
    <source>
        <dbReference type="Proteomes" id="UP001521074"/>
    </source>
</evidence>
<evidence type="ECO:0008006" key="3">
    <source>
        <dbReference type="Google" id="ProtNLM"/>
    </source>
</evidence>
<evidence type="ECO:0000313" key="1">
    <source>
        <dbReference type="EMBL" id="MCE0743352.1"/>
    </source>
</evidence>
<dbReference type="EMBL" id="JAJSOJ010000016">
    <property type="protein sequence ID" value="MCE0743352.1"/>
    <property type="molecule type" value="Genomic_DNA"/>
</dbReference>
<keyword evidence="2" id="KW-1185">Reference proteome</keyword>
<dbReference type="RefSeq" id="WP_232876920.1">
    <property type="nucleotide sequence ID" value="NZ_JAJSOJ010000016.1"/>
</dbReference>